<dbReference type="VEuPathDB" id="FungiDB:AB675_3697"/>
<name>A0A0N1H5L6_9EURO</name>
<gene>
    <name evidence="2" type="ORF">AB675_3697</name>
</gene>
<feature type="chain" id="PRO_5005873098" evidence="1">
    <location>
        <begin position="19"/>
        <end position="380"/>
    </location>
</feature>
<comment type="caution">
    <text evidence="2">The sequence shown here is derived from an EMBL/GenBank/DDBJ whole genome shotgun (WGS) entry which is preliminary data.</text>
</comment>
<dbReference type="AlphaFoldDB" id="A0A0N1H5L6"/>
<keyword evidence="1" id="KW-0732">Signal</keyword>
<dbReference type="EMBL" id="LFJN01000026">
    <property type="protein sequence ID" value="KPI37092.1"/>
    <property type="molecule type" value="Genomic_DNA"/>
</dbReference>
<protein>
    <submittedName>
        <fullName evidence="2">Uncharacterized protein</fullName>
    </submittedName>
</protein>
<dbReference type="OrthoDB" id="4155438at2759"/>
<feature type="signal peptide" evidence="1">
    <location>
        <begin position="1"/>
        <end position="18"/>
    </location>
</feature>
<dbReference type="GeneID" id="28735651"/>
<evidence type="ECO:0000313" key="3">
    <source>
        <dbReference type="Proteomes" id="UP000038010"/>
    </source>
</evidence>
<sequence>MRLLGTLVAVALASGAKAGLMSPIVIINTSPTDVVVDMSLGQSCIYTSFNNDQLEWYYRAWQSTDLAHDWVTIGGDGGPLQAQNVVIFRQLDDYLQTFKRRFGIWDMREGLQSSSKISILPGLDAANLDRTPFSVHQVEMRSSAECLGRDSWKRFDLIVGEERQQYELRDPALSAWEVRKINDDGTNQFVVNIGSGGYISIKAVLRLVLEQTIAAVQIVGMFAILKAHFMIRRITSQPDWDGGYQWNLLNRLIEKSMLGVPIRYGTILLGLSQTNPGNKNLDPTITWRDDDPVTRQLGLPDAGVISDNGTLSLALLDFDAIYRDISVSDRNACLSRKKGIDGTACRVAGTSLLIQPDGTVLLLPLPGIETMPDALQRVWG</sequence>
<organism evidence="2 3">
    <name type="scientific">Cyphellophora attinorum</name>
    <dbReference type="NCBI Taxonomy" id="1664694"/>
    <lineage>
        <taxon>Eukaryota</taxon>
        <taxon>Fungi</taxon>
        <taxon>Dikarya</taxon>
        <taxon>Ascomycota</taxon>
        <taxon>Pezizomycotina</taxon>
        <taxon>Eurotiomycetes</taxon>
        <taxon>Chaetothyriomycetidae</taxon>
        <taxon>Chaetothyriales</taxon>
        <taxon>Cyphellophoraceae</taxon>
        <taxon>Cyphellophora</taxon>
    </lineage>
</organism>
<reference evidence="2 3" key="1">
    <citation type="submission" date="2015-06" db="EMBL/GenBank/DDBJ databases">
        <title>Draft genome of the ant-associated black yeast Phialophora attae CBS 131958.</title>
        <authorList>
            <person name="Moreno L.F."/>
            <person name="Stielow B.J."/>
            <person name="de Hoog S."/>
            <person name="Vicente V.A."/>
            <person name="Weiss V.A."/>
            <person name="de Vries M."/>
            <person name="Cruz L.M."/>
            <person name="Souza E.M."/>
        </authorList>
    </citation>
    <scope>NUCLEOTIDE SEQUENCE [LARGE SCALE GENOMIC DNA]</scope>
    <source>
        <strain evidence="2 3">CBS 131958</strain>
    </source>
</reference>
<evidence type="ECO:0000256" key="1">
    <source>
        <dbReference type="SAM" id="SignalP"/>
    </source>
</evidence>
<dbReference type="RefSeq" id="XP_017997055.1">
    <property type="nucleotide sequence ID" value="XM_018143771.1"/>
</dbReference>
<proteinExistence type="predicted"/>
<accession>A0A0N1H5L6</accession>
<keyword evidence="3" id="KW-1185">Reference proteome</keyword>
<evidence type="ECO:0000313" key="2">
    <source>
        <dbReference type="EMBL" id="KPI37092.1"/>
    </source>
</evidence>
<dbReference type="Proteomes" id="UP000038010">
    <property type="component" value="Unassembled WGS sequence"/>
</dbReference>